<evidence type="ECO:0000256" key="1">
    <source>
        <dbReference type="SAM" id="Phobius"/>
    </source>
</evidence>
<gene>
    <name evidence="2" type="ORF">HOP53_15550</name>
</gene>
<keyword evidence="1" id="KW-1133">Transmembrane helix</keyword>
<keyword evidence="1" id="KW-0472">Membrane</keyword>
<organism evidence="2 3">
    <name type="scientific">Billgrantia ethanolica</name>
    <dbReference type="NCBI Taxonomy" id="2733486"/>
    <lineage>
        <taxon>Bacteria</taxon>
        <taxon>Pseudomonadati</taxon>
        <taxon>Pseudomonadota</taxon>
        <taxon>Gammaproteobacteria</taxon>
        <taxon>Oceanospirillales</taxon>
        <taxon>Halomonadaceae</taxon>
        <taxon>Billgrantia</taxon>
    </lineage>
</organism>
<keyword evidence="3" id="KW-1185">Reference proteome</keyword>
<proteinExistence type="predicted"/>
<dbReference type="EMBL" id="JABFTX010000003">
    <property type="protein sequence ID" value="MCE8004253.1"/>
    <property type="molecule type" value="Genomic_DNA"/>
</dbReference>
<reference evidence="2 3" key="1">
    <citation type="journal article" date="2021" name="Front. Microbiol.">
        <title>Aerobic Denitrification and Heterotrophic Sulfur Oxidation in the Genus Halomonas Revealed by Six Novel Species Characterizations and Genome-Based Analysis.</title>
        <authorList>
            <person name="Wang L."/>
            <person name="Shao Z."/>
        </authorList>
    </citation>
    <scope>NUCLEOTIDE SEQUENCE [LARGE SCALE GENOMIC DNA]</scope>
    <source>
        <strain evidence="2 3">MCCC 1A11081</strain>
    </source>
</reference>
<name>A0ABS9A7C0_9GAMM</name>
<dbReference type="RefSeq" id="WP_234270883.1">
    <property type="nucleotide sequence ID" value="NZ_JABFTX010000003.1"/>
</dbReference>
<dbReference type="Proteomes" id="UP001320168">
    <property type="component" value="Unassembled WGS sequence"/>
</dbReference>
<comment type="caution">
    <text evidence="2">The sequence shown here is derived from an EMBL/GenBank/DDBJ whole genome shotgun (WGS) entry which is preliminary data.</text>
</comment>
<feature type="transmembrane region" description="Helical" evidence="1">
    <location>
        <begin position="40"/>
        <end position="59"/>
    </location>
</feature>
<evidence type="ECO:0000313" key="3">
    <source>
        <dbReference type="Proteomes" id="UP001320168"/>
    </source>
</evidence>
<sequence length="64" mass="7241">MNDVTQRWSSRKFAAAMVWQAVMVWLLIAGHLPVEVFETLTFLLLGGYILGNVAQHVLLRRNAS</sequence>
<feature type="transmembrane region" description="Helical" evidence="1">
    <location>
        <begin position="12"/>
        <end position="34"/>
    </location>
</feature>
<protein>
    <submittedName>
        <fullName evidence="2">Uncharacterized protein</fullName>
    </submittedName>
</protein>
<accession>A0ABS9A7C0</accession>
<evidence type="ECO:0000313" key="2">
    <source>
        <dbReference type="EMBL" id="MCE8004253.1"/>
    </source>
</evidence>
<keyword evidence="1" id="KW-0812">Transmembrane</keyword>